<organism evidence="1 2">
    <name type="scientific">Camellia sinensis</name>
    <name type="common">Tea plant</name>
    <name type="synonym">Thea sinensis</name>
    <dbReference type="NCBI Taxonomy" id="4442"/>
    <lineage>
        <taxon>Eukaryota</taxon>
        <taxon>Viridiplantae</taxon>
        <taxon>Streptophyta</taxon>
        <taxon>Embryophyta</taxon>
        <taxon>Tracheophyta</taxon>
        <taxon>Spermatophyta</taxon>
        <taxon>Magnoliopsida</taxon>
        <taxon>eudicotyledons</taxon>
        <taxon>Gunneridae</taxon>
        <taxon>Pentapetalae</taxon>
        <taxon>asterids</taxon>
        <taxon>Ericales</taxon>
        <taxon>Theaceae</taxon>
        <taxon>Camellia</taxon>
    </lineage>
</organism>
<sequence length="57" mass="6639">MWKEKVRMNFAFAFAFIEFEASSLKLEFHVRIDRPSSTVVHHPPSSIVNLVMCVCVR</sequence>
<evidence type="ECO:0000313" key="1">
    <source>
        <dbReference type="EMBL" id="KAF5961311.1"/>
    </source>
</evidence>
<keyword evidence="2" id="KW-1185">Reference proteome</keyword>
<name>A0A7J7I9Q8_CAMSI</name>
<dbReference type="AlphaFoldDB" id="A0A7J7I9Q8"/>
<proteinExistence type="predicted"/>
<accession>A0A7J7I9Q8</accession>
<comment type="caution">
    <text evidence="1">The sequence shown here is derived from an EMBL/GenBank/DDBJ whole genome shotgun (WGS) entry which is preliminary data.</text>
</comment>
<dbReference type="Proteomes" id="UP000593564">
    <property type="component" value="Unassembled WGS sequence"/>
</dbReference>
<reference evidence="2" key="1">
    <citation type="journal article" date="2020" name="Nat. Commun.">
        <title>Genome assembly of wild tea tree DASZ reveals pedigree and selection history of tea varieties.</title>
        <authorList>
            <person name="Zhang W."/>
            <person name="Zhang Y."/>
            <person name="Qiu H."/>
            <person name="Guo Y."/>
            <person name="Wan H."/>
            <person name="Zhang X."/>
            <person name="Scossa F."/>
            <person name="Alseekh S."/>
            <person name="Zhang Q."/>
            <person name="Wang P."/>
            <person name="Xu L."/>
            <person name="Schmidt M.H."/>
            <person name="Jia X."/>
            <person name="Li D."/>
            <person name="Zhu A."/>
            <person name="Guo F."/>
            <person name="Chen W."/>
            <person name="Ni D."/>
            <person name="Usadel B."/>
            <person name="Fernie A.R."/>
            <person name="Wen W."/>
        </authorList>
    </citation>
    <scope>NUCLEOTIDE SEQUENCE [LARGE SCALE GENOMIC DNA]</scope>
    <source>
        <strain evidence="2">cv. G240</strain>
    </source>
</reference>
<dbReference type="EMBL" id="JACBKZ010000001">
    <property type="protein sequence ID" value="KAF5961311.1"/>
    <property type="molecule type" value="Genomic_DNA"/>
</dbReference>
<evidence type="ECO:0000313" key="2">
    <source>
        <dbReference type="Proteomes" id="UP000593564"/>
    </source>
</evidence>
<protein>
    <submittedName>
        <fullName evidence="1">Uncharacterized protein</fullName>
    </submittedName>
</protein>
<gene>
    <name evidence="1" type="ORF">HYC85_002520</name>
</gene>
<reference evidence="1 2" key="2">
    <citation type="submission" date="2020-07" db="EMBL/GenBank/DDBJ databases">
        <title>Genome assembly of wild tea tree DASZ reveals pedigree and selection history of tea varieties.</title>
        <authorList>
            <person name="Zhang W."/>
        </authorList>
    </citation>
    <scope>NUCLEOTIDE SEQUENCE [LARGE SCALE GENOMIC DNA]</scope>
    <source>
        <strain evidence="2">cv. G240</strain>
        <tissue evidence="1">Leaf</tissue>
    </source>
</reference>